<protein>
    <submittedName>
        <fullName evidence="5">Ankyrin</fullName>
    </submittedName>
</protein>
<evidence type="ECO:0000256" key="1">
    <source>
        <dbReference type="ARBA" id="ARBA00022737"/>
    </source>
</evidence>
<dbReference type="OrthoDB" id="10606033at2759"/>
<dbReference type="STRING" id="1754190.A0A1Y2EUI0"/>
<evidence type="ECO:0000256" key="4">
    <source>
        <dbReference type="SAM" id="Phobius"/>
    </source>
</evidence>
<evidence type="ECO:0000313" key="6">
    <source>
        <dbReference type="Proteomes" id="UP000193920"/>
    </source>
</evidence>
<dbReference type="SMART" id="SM00248">
    <property type="entry name" value="ANK"/>
    <property type="match status" value="3"/>
</dbReference>
<dbReference type="Pfam" id="PF12796">
    <property type="entry name" value="Ank_2"/>
    <property type="match status" value="1"/>
</dbReference>
<reference evidence="5 6" key="1">
    <citation type="submission" date="2016-08" db="EMBL/GenBank/DDBJ databases">
        <title>A Parts List for Fungal Cellulosomes Revealed by Comparative Genomics.</title>
        <authorList>
            <consortium name="DOE Joint Genome Institute"/>
            <person name="Haitjema C.H."/>
            <person name="Gilmore S.P."/>
            <person name="Henske J.K."/>
            <person name="Solomon K.V."/>
            <person name="De Groot R."/>
            <person name="Kuo A."/>
            <person name="Mondo S.J."/>
            <person name="Salamov A.A."/>
            <person name="Labutti K."/>
            <person name="Zhao Z."/>
            <person name="Chiniquy J."/>
            <person name="Barry K."/>
            <person name="Brewer H.M."/>
            <person name="Purvine S.O."/>
            <person name="Wright A.T."/>
            <person name="Boxma B."/>
            <person name="Van Alen T."/>
            <person name="Hackstein J.H."/>
            <person name="Baker S.E."/>
            <person name="Grigoriev I.V."/>
            <person name="O'Malley M.A."/>
        </authorList>
    </citation>
    <scope>NUCLEOTIDE SEQUENCE [LARGE SCALE GENOMIC DNA]</scope>
    <source>
        <strain evidence="5 6">G1</strain>
    </source>
</reference>
<dbReference type="AlphaFoldDB" id="A0A1Y2EUI0"/>
<keyword evidence="4" id="KW-0472">Membrane</keyword>
<sequence>MKIIETLIERGCNPFIKNNCGCTALFNVVYYGFDKVCDEMLALYKEKFGLSKTLEYINSQDNEDKTALMYGAKEGKKSYNCVLILLKWNADTKILDNHGWNAFTYASYHGNFETCQVLLSQTKDFEEPSVSEELDFNISNKSPDSVNKMDNQNMESISNFKTVRPKYNSNSDYYNNVSSNIMNRMILRNNVYNDHNNDSGNYDDLLNNPSTTNPNIHQMLSDSIINNNDPQKYYDGHGDDYESGSNNMDTSSIDGSYKRVPQNSKNSVNPNGLIYEDNINEKYSYKSSFSSSNNNQGHSDSGGKHSYDSNYNNIEEYSSVKDNFNNKYSIVNNKSNYDFYMKNLPQKIDPYYYSNNINDSYFDDFSEPINNNMNINPESQYYYDGNTNLNVNRNNNQDITNIYEDDENYNNLTNEELNEKINNYNNVDHHYALIPFIQGKLQAKIKKFQKFKWKLSKSFDNYDYNGIEEDNIPEQWKSVYEDYQHTKTAFKLHHWSGFTKCMTCWIPSYLLKKLGIKENTMILAWREKFTLCLIIAFISLMLFLVNIGLFSFLCRKVENWDPIKINNLHGFNSGSPWIYIRGQIYDLNYIYEPSTKTIKSSYIPQDPVQKSQYQSIIQSYLGKDLSYLIPPNISNPEKAAKCKRWPMLTNHGIWCDINNNIYNGINYCHTSNNTRHYLGVMKTSYYLTYTYDKIKQLNKKKENHIVFLGNKIYNMTSYFEQSERYLGEFESNYLLKRKGYDIAYFVHNKFMIGKLEGQTEGCLISYIIMILYESV</sequence>
<comment type="caution">
    <text evidence="5">The sequence shown here is derived from an EMBL/GenBank/DDBJ whole genome shotgun (WGS) entry which is preliminary data.</text>
</comment>
<evidence type="ECO:0000256" key="3">
    <source>
        <dbReference type="SAM" id="MobiDB-lite"/>
    </source>
</evidence>
<name>A0A1Y2EUI0_9FUNG</name>
<evidence type="ECO:0000256" key="2">
    <source>
        <dbReference type="ARBA" id="ARBA00023043"/>
    </source>
</evidence>
<feature type="transmembrane region" description="Helical" evidence="4">
    <location>
        <begin position="531"/>
        <end position="553"/>
    </location>
</feature>
<organism evidence="5 6">
    <name type="scientific">Neocallimastix californiae</name>
    <dbReference type="NCBI Taxonomy" id="1754190"/>
    <lineage>
        <taxon>Eukaryota</taxon>
        <taxon>Fungi</taxon>
        <taxon>Fungi incertae sedis</taxon>
        <taxon>Chytridiomycota</taxon>
        <taxon>Chytridiomycota incertae sedis</taxon>
        <taxon>Neocallimastigomycetes</taxon>
        <taxon>Neocallimastigales</taxon>
        <taxon>Neocallimastigaceae</taxon>
        <taxon>Neocallimastix</taxon>
    </lineage>
</organism>
<keyword evidence="4" id="KW-0812">Transmembrane</keyword>
<feature type="region of interest" description="Disordered" evidence="3">
    <location>
        <begin position="286"/>
        <end position="307"/>
    </location>
</feature>
<feature type="compositionally biased region" description="Polar residues" evidence="3">
    <location>
        <begin position="207"/>
        <end position="217"/>
    </location>
</feature>
<dbReference type="InterPro" id="IPR036770">
    <property type="entry name" value="Ankyrin_rpt-contain_sf"/>
</dbReference>
<dbReference type="Proteomes" id="UP000193920">
    <property type="component" value="Unassembled WGS sequence"/>
</dbReference>
<proteinExistence type="predicted"/>
<dbReference type="PANTHER" id="PTHR24198:SF165">
    <property type="entry name" value="ANKYRIN REPEAT-CONTAINING PROTEIN-RELATED"/>
    <property type="match status" value="1"/>
</dbReference>
<feature type="region of interest" description="Disordered" evidence="3">
    <location>
        <begin position="227"/>
        <end position="273"/>
    </location>
</feature>
<keyword evidence="1" id="KW-0677">Repeat</keyword>
<keyword evidence="4" id="KW-1133">Transmembrane helix</keyword>
<dbReference type="EMBL" id="MCOG01000026">
    <property type="protein sequence ID" value="ORY75218.1"/>
    <property type="molecule type" value="Genomic_DNA"/>
</dbReference>
<feature type="compositionally biased region" description="Polar residues" evidence="3">
    <location>
        <begin position="243"/>
        <end position="254"/>
    </location>
</feature>
<evidence type="ECO:0000313" key="5">
    <source>
        <dbReference type="EMBL" id="ORY75218.1"/>
    </source>
</evidence>
<gene>
    <name evidence="5" type="ORF">LY90DRAFT_502226</name>
</gene>
<accession>A0A1Y2EUI0</accession>
<dbReference type="Gene3D" id="1.25.40.20">
    <property type="entry name" value="Ankyrin repeat-containing domain"/>
    <property type="match status" value="1"/>
</dbReference>
<keyword evidence="6" id="KW-1185">Reference proteome</keyword>
<feature type="compositionally biased region" description="Low complexity" evidence="3">
    <location>
        <begin position="286"/>
        <end position="295"/>
    </location>
</feature>
<feature type="region of interest" description="Disordered" evidence="3">
    <location>
        <begin position="198"/>
        <end position="217"/>
    </location>
</feature>
<feature type="compositionally biased region" description="Polar residues" evidence="3">
    <location>
        <begin position="261"/>
        <end position="270"/>
    </location>
</feature>
<dbReference type="PANTHER" id="PTHR24198">
    <property type="entry name" value="ANKYRIN REPEAT AND PROTEIN KINASE DOMAIN-CONTAINING PROTEIN"/>
    <property type="match status" value="1"/>
</dbReference>
<keyword evidence="2" id="KW-0040">ANK repeat</keyword>
<dbReference type="InterPro" id="IPR002110">
    <property type="entry name" value="Ankyrin_rpt"/>
</dbReference>
<dbReference type="SUPFAM" id="SSF48403">
    <property type="entry name" value="Ankyrin repeat"/>
    <property type="match status" value="1"/>
</dbReference>